<dbReference type="PANTHER" id="PTHR33619">
    <property type="entry name" value="POLYSACCHARIDE EXPORT PROTEIN GFCE-RELATED"/>
    <property type="match status" value="1"/>
</dbReference>
<proteinExistence type="predicted"/>
<comment type="caution">
    <text evidence="5">The sequence shown here is derived from an EMBL/GenBank/DDBJ whole genome shotgun (WGS) entry which is preliminary data.</text>
</comment>
<dbReference type="Gene3D" id="3.30.1950.10">
    <property type="entry name" value="wza like domain"/>
    <property type="match status" value="1"/>
</dbReference>
<gene>
    <name evidence="5" type="ORF">C8J24_0821</name>
</gene>
<reference evidence="5 6" key="1">
    <citation type="submission" date="2018-04" db="EMBL/GenBank/DDBJ databases">
        <title>Genomic Encyclopedia of Type Strains, Phase III (KMG-III): the genomes of soil and plant-associated and newly described type strains.</title>
        <authorList>
            <person name="Whitman W."/>
        </authorList>
    </citation>
    <scope>NUCLEOTIDE SEQUENCE [LARGE SCALE GENOMIC DNA]</scope>
    <source>
        <strain evidence="5 6">NW12</strain>
    </source>
</reference>
<accession>A0A2T4YUE0</accession>
<evidence type="ECO:0000259" key="4">
    <source>
        <dbReference type="Pfam" id="PF10531"/>
    </source>
</evidence>
<dbReference type="InterPro" id="IPR019554">
    <property type="entry name" value="Soluble_ligand-bd"/>
</dbReference>
<dbReference type="InterPro" id="IPR003715">
    <property type="entry name" value="Poly_export_N"/>
</dbReference>
<evidence type="ECO:0000259" key="3">
    <source>
        <dbReference type="Pfam" id="PF02563"/>
    </source>
</evidence>
<dbReference type="PANTHER" id="PTHR33619:SF3">
    <property type="entry name" value="POLYSACCHARIDE EXPORT PROTEIN GFCE-RELATED"/>
    <property type="match status" value="1"/>
</dbReference>
<feature type="domain" description="Soluble ligand binding" evidence="4">
    <location>
        <begin position="202"/>
        <end position="249"/>
    </location>
</feature>
<dbReference type="Pfam" id="PF10531">
    <property type="entry name" value="SLBB"/>
    <property type="match status" value="2"/>
</dbReference>
<evidence type="ECO:0000256" key="1">
    <source>
        <dbReference type="ARBA" id="ARBA00022729"/>
    </source>
</evidence>
<dbReference type="Proteomes" id="UP000240996">
    <property type="component" value="Unassembled WGS sequence"/>
</dbReference>
<sequence length="273" mass="28869">MMKIRMAHSLVLPLLMAAAAAGAQVPTARPTPAPAGAVPNDGYRLAPDDEVEVTIFGQGPGQVVKTRVKSDGTITLPFLGAVQVRNQTARELAADIAARLRSGGYFVKPVVNVEVTQFVSSSVTVFGEVGTPGIYPLDLQLTVGMTLARAGGTRGTSADFAILKRVGDPVEHRILLSDLSGEWSAATLLEAKDTLFVPVAPVIYVYGQVNSPGSFPLKTGMTVRQALARAGGPTLAGSTRNVTIFRDGEKLKKVDLDGELKAEDSVFINEKWL</sequence>
<evidence type="ECO:0000313" key="6">
    <source>
        <dbReference type="Proteomes" id="UP000240996"/>
    </source>
</evidence>
<dbReference type="AlphaFoldDB" id="A0A2T4YUE0"/>
<evidence type="ECO:0000313" key="5">
    <source>
        <dbReference type="EMBL" id="PTM47424.1"/>
    </source>
</evidence>
<name>A0A2T4YUE0_9SPHN</name>
<evidence type="ECO:0000256" key="2">
    <source>
        <dbReference type="SAM" id="SignalP"/>
    </source>
</evidence>
<dbReference type="InterPro" id="IPR049712">
    <property type="entry name" value="Poly_export"/>
</dbReference>
<protein>
    <submittedName>
        <fullName evidence="5">Polysaccharide export outer membrane protein</fullName>
    </submittedName>
</protein>
<keyword evidence="6" id="KW-1185">Reference proteome</keyword>
<dbReference type="GO" id="GO:0015159">
    <property type="term" value="F:polysaccharide transmembrane transporter activity"/>
    <property type="evidence" value="ECO:0007669"/>
    <property type="project" value="InterPro"/>
</dbReference>
<dbReference type="EMBL" id="PZZN01000001">
    <property type="protein sequence ID" value="PTM47424.1"/>
    <property type="molecule type" value="Genomic_DNA"/>
</dbReference>
<organism evidence="5 6">
    <name type="scientific">Sphingomonas aerolata</name>
    <dbReference type="NCBI Taxonomy" id="185951"/>
    <lineage>
        <taxon>Bacteria</taxon>
        <taxon>Pseudomonadati</taxon>
        <taxon>Pseudomonadota</taxon>
        <taxon>Alphaproteobacteria</taxon>
        <taxon>Sphingomonadales</taxon>
        <taxon>Sphingomonadaceae</taxon>
        <taxon>Sphingomonas</taxon>
    </lineage>
</organism>
<keyword evidence="1 2" id="KW-0732">Signal</keyword>
<dbReference type="Gene3D" id="3.10.560.10">
    <property type="entry name" value="Outer membrane lipoprotein wza domain like"/>
    <property type="match status" value="2"/>
</dbReference>
<feature type="chain" id="PRO_5015480524" evidence="2">
    <location>
        <begin position="24"/>
        <end position="273"/>
    </location>
</feature>
<feature type="signal peptide" evidence="2">
    <location>
        <begin position="1"/>
        <end position="23"/>
    </location>
</feature>
<dbReference type="Pfam" id="PF02563">
    <property type="entry name" value="Poly_export"/>
    <property type="match status" value="1"/>
</dbReference>
<feature type="domain" description="Polysaccharide export protein N-terminal" evidence="3">
    <location>
        <begin position="39"/>
        <end position="116"/>
    </location>
</feature>
<feature type="domain" description="Soluble ligand binding" evidence="4">
    <location>
        <begin position="123"/>
        <end position="158"/>
    </location>
</feature>